<accession>A9WQE0</accession>
<dbReference type="eggNOG" id="ENOG502ZHR2">
    <property type="taxonomic scope" value="Bacteria"/>
</dbReference>
<dbReference type="AlphaFoldDB" id="A9WQE0"/>
<dbReference type="STRING" id="288705.RSal33209_0846"/>
<gene>
    <name evidence="2" type="ordered locus">RSal33209_0846</name>
</gene>
<evidence type="ECO:0000313" key="3">
    <source>
        <dbReference type="Proteomes" id="UP000002007"/>
    </source>
</evidence>
<protein>
    <submittedName>
        <fullName evidence="2">Uncharacterized protein</fullName>
    </submittedName>
</protein>
<proteinExistence type="predicted"/>
<dbReference type="KEGG" id="rsa:RSal33209_0846"/>
<evidence type="ECO:0000256" key="1">
    <source>
        <dbReference type="SAM" id="MobiDB-lite"/>
    </source>
</evidence>
<organism evidence="2 3">
    <name type="scientific">Renibacterium salmoninarum (strain ATCC 33209 / DSM 20767 / JCM 11484 / NBRC 15589 / NCIMB 2235)</name>
    <dbReference type="NCBI Taxonomy" id="288705"/>
    <lineage>
        <taxon>Bacteria</taxon>
        <taxon>Bacillati</taxon>
        <taxon>Actinomycetota</taxon>
        <taxon>Actinomycetes</taxon>
        <taxon>Micrococcales</taxon>
        <taxon>Micrococcaceae</taxon>
        <taxon>Renibacterium</taxon>
    </lineage>
</organism>
<dbReference type="HOGENOM" id="CLU_1076232_0_0_11"/>
<dbReference type="EMBL" id="CP000910">
    <property type="protein sequence ID" value="ABY22590.1"/>
    <property type="molecule type" value="Genomic_DNA"/>
</dbReference>
<name>A9WQE0_RENSM</name>
<dbReference type="RefSeq" id="WP_012244285.1">
    <property type="nucleotide sequence ID" value="NC_010168.1"/>
</dbReference>
<dbReference type="Proteomes" id="UP000002007">
    <property type="component" value="Chromosome"/>
</dbReference>
<feature type="region of interest" description="Disordered" evidence="1">
    <location>
        <begin position="146"/>
        <end position="168"/>
    </location>
</feature>
<evidence type="ECO:0000313" key="2">
    <source>
        <dbReference type="EMBL" id="ABY22590.1"/>
    </source>
</evidence>
<sequence>MQVRRRTVHPGALWSVLRPLAPLTPAHLLIRLNDPSTEFNETSATDWLLNFQLTTRALTQAFDTTGCELYFAYQWLPVDDCLGEPSPEISTPTMHIFGRLDQLRYPSHSLKSILLTPAHQRSTVSAAELEAADLKLRQAFSDIPEHELGPLEPSTPREFPASTGNAGSLELTIQPRPAAGSLGELTPHDLLSLGAQLGQQHAAMRVAGGAGLSCWTTDAAVTPDGSAALQIRLFGRSRKEIVQPLAQWLDSWAM</sequence>
<reference evidence="3" key="1">
    <citation type="journal article" date="2008" name="J. Bacteriol.">
        <title>Genome sequence of the fish pathogen Renibacterium salmoninarum suggests reductive evolution away from an environmental Arthrobacter ancestor.</title>
        <authorList>
            <person name="Wiens G.D."/>
            <person name="Rockey D.D."/>
            <person name="Wu Z."/>
            <person name="Chang J."/>
            <person name="Levy R."/>
            <person name="Crane S."/>
            <person name="Chen D.S."/>
            <person name="Capri G.R."/>
            <person name="Burnett J.R."/>
            <person name="Sudheesh P.S."/>
            <person name="Schipma M.J."/>
            <person name="Burd H."/>
            <person name="Bhattacharyya A."/>
            <person name="Rhodes L.D."/>
            <person name="Kaul R."/>
            <person name="Strom M.S."/>
        </authorList>
    </citation>
    <scope>NUCLEOTIDE SEQUENCE [LARGE SCALE GENOMIC DNA]</scope>
    <source>
        <strain evidence="3">ATCC 33209 / DSM 20767 / JCM 11484 / NBRC 15589 / NCIMB 2235</strain>
    </source>
</reference>
<keyword evidence="3" id="KW-1185">Reference proteome</keyword>